<dbReference type="InterPro" id="IPR036390">
    <property type="entry name" value="WH_DNA-bd_sf"/>
</dbReference>
<evidence type="ECO:0000256" key="1">
    <source>
        <dbReference type="SAM" id="MobiDB-lite"/>
    </source>
</evidence>
<dbReference type="Proteomes" id="UP000184263">
    <property type="component" value="Unassembled WGS sequence"/>
</dbReference>
<protein>
    <recommendedName>
        <fullName evidence="4">Helix-turn-helix domain-containing protein</fullName>
    </recommendedName>
</protein>
<proteinExistence type="predicted"/>
<dbReference type="AlphaFoldDB" id="A0A1M6SX63"/>
<organism evidence="2 3">
    <name type="scientific">Selenomonas ruminantium</name>
    <dbReference type="NCBI Taxonomy" id="971"/>
    <lineage>
        <taxon>Bacteria</taxon>
        <taxon>Bacillati</taxon>
        <taxon>Bacillota</taxon>
        <taxon>Negativicutes</taxon>
        <taxon>Selenomonadales</taxon>
        <taxon>Selenomonadaceae</taxon>
        <taxon>Selenomonas</taxon>
    </lineage>
</organism>
<evidence type="ECO:0000313" key="2">
    <source>
        <dbReference type="EMBL" id="SHK49276.1"/>
    </source>
</evidence>
<reference evidence="2 3" key="1">
    <citation type="submission" date="2016-11" db="EMBL/GenBank/DDBJ databases">
        <authorList>
            <person name="Jaros S."/>
            <person name="Januszkiewicz K."/>
            <person name="Wedrychowicz H."/>
        </authorList>
    </citation>
    <scope>NUCLEOTIDE SEQUENCE [LARGE SCALE GENOMIC DNA]</scope>
    <source>
        <strain evidence="2 3">HD4</strain>
    </source>
</reference>
<dbReference type="RefSeq" id="WP_073088532.1">
    <property type="nucleotide sequence ID" value="NZ_FRBC01000005.1"/>
</dbReference>
<accession>A0A1M6SX63</accession>
<dbReference type="Gene3D" id="1.10.10.10">
    <property type="entry name" value="Winged helix-like DNA-binding domain superfamily/Winged helix DNA-binding domain"/>
    <property type="match status" value="1"/>
</dbReference>
<dbReference type="InterPro" id="IPR036388">
    <property type="entry name" value="WH-like_DNA-bd_sf"/>
</dbReference>
<sequence>MIGMDRKNTIILRLDLAAKVGRTEALLLSQLDYWLGHTHNFAQGRFWVYNTEAEWGRQLGVSSSSIKRAAAHLEKMGLIVRARHNRSAYDRTLSYSLCYDKLRALGIDARPQERLGQKPGADPWDRPDLGLDDGGVGA</sequence>
<evidence type="ECO:0008006" key="4">
    <source>
        <dbReference type="Google" id="ProtNLM"/>
    </source>
</evidence>
<dbReference type="EMBL" id="FRBC01000005">
    <property type="protein sequence ID" value="SHK49276.1"/>
    <property type="molecule type" value="Genomic_DNA"/>
</dbReference>
<dbReference type="OrthoDB" id="1258529at2"/>
<name>A0A1M6SX63_SELRU</name>
<feature type="region of interest" description="Disordered" evidence="1">
    <location>
        <begin position="110"/>
        <end position="138"/>
    </location>
</feature>
<dbReference type="SUPFAM" id="SSF46785">
    <property type="entry name" value="Winged helix' DNA-binding domain"/>
    <property type="match status" value="1"/>
</dbReference>
<evidence type="ECO:0000313" key="3">
    <source>
        <dbReference type="Proteomes" id="UP000184263"/>
    </source>
</evidence>
<gene>
    <name evidence="2" type="ORF">SAMN05216582_105128</name>
</gene>